<name>A0ABQ9J419_9CUCU</name>
<dbReference type="Proteomes" id="UP001162164">
    <property type="component" value="Unassembled WGS sequence"/>
</dbReference>
<evidence type="ECO:0000313" key="1">
    <source>
        <dbReference type="EMBL" id="KAJ8972790.1"/>
    </source>
</evidence>
<accession>A0ABQ9J419</accession>
<proteinExistence type="predicted"/>
<dbReference type="EMBL" id="JAPWTJ010001300">
    <property type="protein sequence ID" value="KAJ8972790.1"/>
    <property type="molecule type" value="Genomic_DNA"/>
</dbReference>
<reference evidence="1" key="1">
    <citation type="journal article" date="2023" name="Insect Mol. Biol.">
        <title>Genome sequencing provides insights into the evolution of gene families encoding plant cell wall-degrading enzymes in longhorned beetles.</title>
        <authorList>
            <person name="Shin N.R."/>
            <person name="Okamura Y."/>
            <person name="Kirsch R."/>
            <person name="Pauchet Y."/>
        </authorList>
    </citation>
    <scope>NUCLEOTIDE SEQUENCE</scope>
    <source>
        <strain evidence="1">MMC_N1</strain>
    </source>
</reference>
<organism evidence="1 2">
    <name type="scientific">Molorchus minor</name>
    <dbReference type="NCBI Taxonomy" id="1323400"/>
    <lineage>
        <taxon>Eukaryota</taxon>
        <taxon>Metazoa</taxon>
        <taxon>Ecdysozoa</taxon>
        <taxon>Arthropoda</taxon>
        <taxon>Hexapoda</taxon>
        <taxon>Insecta</taxon>
        <taxon>Pterygota</taxon>
        <taxon>Neoptera</taxon>
        <taxon>Endopterygota</taxon>
        <taxon>Coleoptera</taxon>
        <taxon>Polyphaga</taxon>
        <taxon>Cucujiformia</taxon>
        <taxon>Chrysomeloidea</taxon>
        <taxon>Cerambycidae</taxon>
        <taxon>Lamiinae</taxon>
        <taxon>Monochamini</taxon>
        <taxon>Molorchus</taxon>
    </lineage>
</organism>
<comment type="caution">
    <text evidence="1">The sequence shown here is derived from an EMBL/GenBank/DDBJ whole genome shotgun (WGS) entry which is preliminary data.</text>
</comment>
<evidence type="ECO:0000313" key="2">
    <source>
        <dbReference type="Proteomes" id="UP001162164"/>
    </source>
</evidence>
<protein>
    <submittedName>
        <fullName evidence="1">Uncharacterized protein</fullName>
    </submittedName>
</protein>
<sequence length="82" mass="9213">MEYPSIITMIRGGYKHLPKLNFAIIKTSTLKSDGITQYVSVDIANFFHIICSTYIAKCLDCIITVSSNIQKVLFGKWSFTSS</sequence>
<keyword evidence="2" id="KW-1185">Reference proteome</keyword>
<gene>
    <name evidence="1" type="ORF">NQ317_004474</name>
</gene>